<feature type="domain" description="THAP-type" evidence="7">
    <location>
        <begin position="1"/>
        <end position="89"/>
    </location>
</feature>
<keyword evidence="9" id="KW-1185">Reference proteome</keyword>
<dbReference type="SUPFAM" id="SSF57716">
    <property type="entry name" value="Glucocorticoid receptor-like (DNA-binding domain)"/>
    <property type="match status" value="1"/>
</dbReference>
<evidence type="ECO:0000256" key="2">
    <source>
        <dbReference type="ARBA" id="ARBA00022771"/>
    </source>
</evidence>
<evidence type="ECO:0000313" key="8">
    <source>
        <dbReference type="EMBL" id="NXA54890.1"/>
    </source>
</evidence>
<dbReference type="Pfam" id="PF05485">
    <property type="entry name" value="THAP"/>
    <property type="match status" value="1"/>
</dbReference>
<dbReference type="Pfam" id="PF21789">
    <property type="entry name" value="TNP-like_RNaseH_C"/>
    <property type="match status" value="1"/>
</dbReference>
<comment type="caution">
    <text evidence="8">The sequence shown here is derived from an EMBL/GenBank/DDBJ whole genome shotgun (WGS) entry which is preliminary data.</text>
</comment>
<evidence type="ECO:0000256" key="5">
    <source>
        <dbReference type="PROSITE-ProRule" id="PRU00309"/>
    </source>
</evidence>
<protein>
    <submittedName>
        <fullName evidence="8">THAP9 transposase</fullName>
    </submittedName>
</protein>
<evidence type="ECO:0000256" key="3">
    <source>
        <dbReference type="ARBA" id="ARBA00022833"/>
    </source>
</evidence>
<evidence type="ECO:0000259" key="7">
    <source>
        <dbReference type="PROSITE" id="PS50950"/>
    </source>
</evidence>
<feature type="region of interest" description="Disordered" evidence="6">
    <location>
        <begin position="87"/>
        <end position="110"/>
    </location>
</feature>
<evidence type="ECO:0000313" key="9">
    <source>
        <dbReference type="Proteomes" id="UP000531559"/>
    </source>
</evidence>
<dbReference type="OrthoDB" id="7312725at2759"/>
<dbReference type="SMART" id="SM00980">
    <property type="entry name" value="THAP"/>
    <property type="match status" value="1"/>
</dbReference>
<keyword evidence="4 5" id="KW-0238">DNA-binding</keyword>
<dbReference type="SMART" id="SM00692">
    <property type="entry name" value="DM3"/>
    <property type="match status" value="1"/>
</dbReference>
<dbReference type="Pfam" id="PF22824">
    <property type="entry name" value="THAP9_C"/>
    <property type="match status" value="1"/>
</dbReference>
<dbReference type="GO" id="GO:0008270">
    <property type="term" value="F:zinc ion binding"/>
    <property type="evidence" value="ECO:0007669"/>
    <property type="project" value="UniProtKB-KW"/>
</dbReference>
<organism evidence="8 9">
    <name type="scientific">Nothocercus julius</name>
    <dbReference type="NCBI Taxonomy" id="2585813"/>
    <lineage>
        <taxon>Eukaryota</taxon>
        <taxon>Metazoa</taxon>
        <taxon>Chordata</taxon>
        <taxon>Craniata</taxon>
        <taxon>Vertebrata</taxon>
        <taxon>Euteleostomi</taxon>
        <taxon>Archelosauria</taxon>
        <taxon>Archosauria</taxon>
        <taxon>Dinosauria</taxon>
        <taxon>Saurischia</taxon>
        <taxon>Theropoda</taxon>
        <taxon>Coelurosauria</taxon>
        <taxon>Aves</taxon>
        <taxon>Palaeognathae</taxon>
        <taxon>Tinamiformes</taxon>
        <taxon>Tinamidae</taxon>
        <taxon>Nothocercus</taxon>
    </lineage>
</organism>
<evidence type="ECO:0000256" key="6">
    <source>
        <dbReference type="SAM" id="MobiDB-lite"/>
    </source>
</evidence>
<keyword evidence="2 5" id="KW-0863">Zinc-finger</keyword>
<dbReference type="InterPro" id="IPR055035">
    <property type="entry name" value="THAP9_C"/>
</dbReference>
<feature type="non-terminal residue" evidence="8">
    <location>
        <position position="1"/>
    </location>
</feature>
<name>A0A7K7WNS2_9AVES</name>
<dbReference type="Pfam" id="PF21788">
    <property type="entry name" value="TNP-like_GBD"/>
    <property type="match status" value="1"/>
</dbReference>
<feature type="non-terminal residue" evidence="8">
    <location>
        <position position="854"/>
    </location>
</feature>
<keyword evidence="1" id="KW-0479">Metal-binding</keyword>
<dbReference type="PROSITE" id="PS50950">
    <property type="entry name" value="ZF_THAP"/>
    <property type="match status" value="1"/>
</dbReference>
<dbReference type="InterPro" id="IPR048365">
    <property type="entry name" value="TNP-like_RNaseH_N"/>
</dbReference>
<dbReference type="PANTHER" id="PTHR47577">
    <property type="entry name" value="THAP DOMAIN-CONTAINING PROTEIN 6"/>
    <property type="match status" value="1"/>
</dbReference>
<dbReference type="InterPro" id="IPR006612">
    <property type="entry name" value="THAP_Znf"/>
</dbReference>
<reference evidence="8 9" key="1">
    <citation type="submission" date="2019-09" db="EMBL/GenBank/DDBJ databases">
        <title>Bird 10,000 Genomes (B10K) Project - Family phase.</title>
        <authorList>
            <person name="Zhang G."/>
        </authorList>
    </citation>
    <scope>NUCLEOTIDE SEQUENCE [LARGE SCALE GENOMIC DNA]</scope>
    <source>
        <strain evidence="8">B10K-MSB-01</strain>
    </source>
</reference>
<evidence type="ECO:0000256" key="4">
    <source>
        <dbReference type="ARBA" id="ARBA00023125"/>
    </source>
</evidence>
<dbReference type="InterPro" id="IPR021896">
    <property type="entry name" value="THAP9-like_HTH"/>
</dbReference>
<dbReference type="Proteomes" id="UP000531559">
    <property type="component" value="Unassembled WGS sequence"/>
</dbReference>
<dbReference type="InterPro" id="IPR048366">
    <property type="entry name" value="TNP-like_GBD"/>
</dbReference>
<dbReference type="GO" id="GO:0003677">
    <property type="term" value="F:DNA binding"/>
    <property type="evidence" value="ECO:0007669"/>
    <property type="project" value="UniProtKB-UniRule"/>
</dbReference>
<keyword evidence="3" id="KW-0862">Zinc</keyword>
<dbReference type="EMBL" id="VZSV01000252">
    <property type="protein sequence ID" value="NXA54890.1"/>
    <property type="molecule type" value="Genomic_DNA"/>
</dbReference>
<proteinExistence type="predicted"/>
<gene>
    <name evidence="8" type="primary">Thap9</name>
    <name evidence="8" type="ORF">NOTJUL_R12414</name>
</gene>
<evidence type="ECO:0000256" key="1">
    <source>
        <dbReference type="ARBA" id="ARBA00022723"/>
    </source>
</evidence>
<accession>A0A7K7WNS2</accession>
<dbReference type="Pfam" id="PF21787">
    <property type="entry name" value="TNP-like_RNaseH_N"/>
    <property type="match status" value="1"/>
</dbReference>
<sequence length="854" mass="94802">MTRSCSALGCTARDNGRSRERGISFHQFPVDAAQRRAWIRAVNRVDPRSRQAWSPGPGAILCSRHFAEGDFERYGLRRKLRRGAVPSRFPPRPVRARHPRRREGGRGCGCASPSPIWASPGLRDFITKCLCLLALLKLTCTSLKADLPRESHNWRHMTEYSLEMKQFACILHLCHNKAYDYLRKIFPLPHPSSLTKQVHFLSWLSNRGAAPGFSSDIFIRLQEKAEKGDQPYRYCALLVQDMALQRQQEWDAQSQRLTGFVDVGAGVLDADEAPLASDVIILMAVGITSPWRAPLGYFFVHSLSGHLLAQLLRQAINKLNNIGMAVLSVTAGPTACGAEIARALGIRIDPERLQCTFQHPPGSAHYITYFLDTCHALQLIRNALQCFQKMQWLGEAAEWQHVVELAALQEKRVLELCNSSSGCPANEQCCYLKVNLATQLFSEGVADALEHLQNLGLASFQNCSGTIKFVRLMSRLCDVFQGRSPSGRGHKRPLLAGNYSKISHFFSEARSFLLTLTDSMGRCAIKSKRKLGFLSLLLNTESLTWLYTNYVLPEGLPLQCLLPHAFSVEQLDLFLCALRQACPGPGLPTCAALQAAYGKLLAGFSLAPGPRGSSFGDASPLDLSTFCRTDLTLRKVRSQYHPAPGRTVALEDRFSAGLFVCTSALSNALTDPSLHEQSIARAAGLVAEQAASDLQCDACVASLFESQPSTLRSGAVLYVKKSGGVSLPSESVHRITSVSERVLRTYAHGRGGHKNTELWDLFLQQKIFCELLGQRPLFPTLTDHFFDRQSSLDNHYVVLVKKISRCYLHVRTNCAQILNLKYPWGKPPWKRLKGKHSFASPLHQGRSSPNWVGP</sequence>
<dbReference type="PANTHER" id="PTHR47577:SF2">
    <property type="entry name" value="THAP DOMAIN CONTAINING 9"/>
    <property type="match status" value="1"/>
</dbReference>
<feature type="compositionally biased region" description="Basic residues" evidence="6">
    <location>
        <begin position="94"/>
        <end position="103"/>
    </location>
</feature>
<dbReference type="Pfam" id="PF12017">
    <property type="entry name" value="Tnp_P_element"/>
    <property type="match status" value="1"/>
</dbReference>
<dbReference type="AlphaFoldDB" id="A0A7K7WNS2"/>
<dbReference type="InterPro" id="IPR048367">
    <property type="entry name" value="TNP-like_RNaseH_C"/>
</dbReference>